<reference evidence="1" key="2">
    <citation type="journal article" date="2015" name="Fish Shellfish Immunol.">
        <title>Early steps in the European eel (Anguilla anguilla)-Vibrio vulnificus interaction in the gills: Role of the RtxA13 toxin.</title>
        <authorList>
            <person name="Callol A."/>
            <person name="Pajuelo D."/>
            <person name="Ebbesson L."/>
            <person name="Teles M."/>
            <person name="MacKenzie S."/>
            <person name="Amaro C."/>
        </authorList>
    </citation>
    <scope>NUCLEOTIDE SEQUENCE</scope>
</reference>
<reference evidence="1" key="1">
    <citation type="submission" date="2014-11" db="EMBL/GenBank/DDBJ databases">
        <authorList>
            <person name="Amaro Gonzalez C."/>
        </authorList>
    </citation>
    <scope>NUCLEOTIDE SEQUENCE</scope>
</reference>
<dbReference type="AlphaFoldDB" id="A0A0E9VPG6"/>
<dbReference type="EMBL" id="GBXM01028656">
    <property type="protein sequence ID" value="JAH79921.1"/>
    <property type="molecule type" value="Transcribed_RNA"/>
</dbReference>
<organism evidence="1">
    <name type="scientific">Anguilla anguilla</name>
    <name type="common">European freshwater eel</name>
    <name type="synonym">Muraena anguilla</name>
    <dbReference type="NCBI Taxonomy" id="7936"/>
    <lineage>
        <taxon>Eukaryota</taxon>
        <taxon>Metazoa</taxon>
        <taxon>Chordata</taxon>
        <taxon>Craniata</taxon>
        <taxon>Vertebrata</taxon>
        <taxon>Euteleostomi</taxon>
        <taxon>Actinopterygii</taxon>
        <taxon>Neopterygii</taxon>
        <taxon>Teleostei</taxon>
        <taxon>Anguilliformes</taxon>
        <taxon>Anguillidae</taxon>
        <taxon>Anguilla</taxon>
    </lineage>
</organism>
<name>A0A0E9VPG6_ANGAN</name>
<proteinExistence type="predicted"/>
<protein>
    <submittedName>
        <fullName evidence="1">Uncharacterized protein</fullName>
    </submittedName>
</protein>
<evidence type="ECO:0000313" key="1">
    <source>
        <dbReference type="EMBL" id="JAH79921.1"/>
    </source>
</evidence>
<accession>A0A0E9VPG6</accession>
<sequence length="37" mass="4229">MPLSRGNRAFSSSSPIWQHSLEHTCKLQRWTGEADTI</sequence>